<dbReference type="InterPro" id="IPR042099">
    <property type="entry name" value="ANL_N_sf"/>
</dbReference>
<dbReference type="Pfam" id="PF13193">
    <property type="entry name" value="AMP-binding_C"/>
    <property type="match status" value="1"/>
</dbReference>
<organism evidence="7 8">
    <name type="scientific">Rhynocoris fuscipes</name>
    <dbReference type="NCBI Taxonomy" id="488301"/>
    <lineage>
        <taxon>Eukaryota</taxon>
        <taxon>Metazoa</taxon>
        <taxon>Ecdysozoa</taxon>
        <taxon>Arthropoda</taxon>
        <taxon>Hexapoda</taxon>
        <taxon>Insecta</taxon>
        <taxon>Pterygota</taxon>
        <taxon>Neoptera</taxon>
        <taxon>Paraneoptera</taxon>
        <taxon>Hemiptera</taxon>
        <taxon>Heteroptera</taxon>
        <taxon>Panheteroptera</taxon>
        <taxon>Cimicomorpha</taxon>
        <taxon>Reduviidae</taxon>
        <taxon>Harpactorinae</taxon>
        <taxon>Harpactorini</taxon>
        <taxon>Rhynocoris</taxon>
    </lineage>
</organism>
<dbReference type="Pfam" id="PF00501">
    <property type="entry name" value="AMP-binding"/>
    <property type="match status" value="1"/>
</dbReference>
<keyword evidence="3" id="KW-0436">Ligase</keyword>
<evidence type="ECO:0000256" key="4">
    <source>
        <dbReference type="ARBA" id="ARBA00023140"/>
    </source>
</evidence>
<dbReference type="AlphaFoldDB" id="A0AAW1CG63"/>
<comment type="caution">
    <text evidence="7">The sequence shown here is derived from an EMBL/GenBank/DDBJ whole genome shotgun (WGS) entry which is preliminary data.</text>
</comment>
<proteinExistence type="inferred from homology"/>
<evidence type="ECO:0000256" key="2">
    <source>
        <dbReference type="ARBA" id="ARBA00006432"/>
    </source>
</evidence>
<evidence type="ECO:0008006" key="9">
    <source>
        <dbReference type="Google" id="ProtNLM"/>
    </source>
</evidence>
<evidence type="ECO:0000256" key="3">
    <source>
        <dbReference type="ARBA" id="ARBA00022598"/>
    </source>
</evidence>
<dbReference type="Gene3D" id="3.40.50.12780">
    <property type="entry name" value="N-terminal domain of ligase-like"/>
    <property type="match status" value="1"/>
</dbReference>
<dbReference type="PANTHER" id="PTHR24096">
    <property type="entry name" value="LONG-CHAIN-FATTY-ACID--COA LIGASE"/>
    <property type="match status" value="1"/>
</dbReference>
<comment type="subcellular location">
    <subcellularLocation>
        <location evidence="1">Peroxisome</location>
    </subcellularLocation>
</comment>
<feature type="domain" description="AMP-binding enzyme C-terminal" evidence="6">
    <location>
        <begin position="429"/>
        <end position="505"/>
    </location>
</feature>
<dbReference type="PANTHER" id="PTHR24096:SF149">
    <property type="entry name" value="AMP-BINDING DOMAIN-CONTAINING PROTEIN-RELATED"/>
    <property type="match status" value="1"/>
</dbReference>
<gene>
    <name evidence="7" type="ORF">O3M35_004408</name>
</gene>
<evidence type="ECO:0000259" key="6">
    <source>
        <dbReference type="Pfam" id="PF13193"/>
    </source>
</evidence>
<feature type="domain" description="AMP-dependent synthetase/ligase" evidence="5">
    <location>
        <begin position="27"/>
        <end position="380"/>
    </location>
</feature>
<dbReference type="EMBL" id="JAPXFL010000014">
    <property type="protein sequence ID" value="KAK9497743.1"/>
    <property type="molecule type" value="Genomic_DNA"/>
</dbReference>
<dbReference type="GO" id="GO:0016405">
    <property type="term" value="F:CoA-ligase activity"/>
    <property type="evidence" value="ECO:0007669"/>
    <property type="project" value="TreeGrafter"/>
</dbReference>
<dbReference type="GO" id="GO:0005777">
    <property type="term" value="C:peroxisome"/>
    <property type="evidence" value="ECO:0007669"/>
    <property type="project" value="UniProtKB-SubCell"/>
</dbReference>
<name>A0AAW1CG63_9HEMI</name>
<sequence>MSKIISGGDIKQWPTKSFVHTVFSVHEQFGDQIFLEEVKTKNKYSFNDFHRETCKMAVKFKEHGIGPGHLVSILGDNSFYIFTVYYGITLTGASVSPINQTLTPDEVSKMIEGSKPSIIYCDDDKFIDLIEKSINMTNLKPKILTRAKLNSIVVNDENLKNFKPPEIKDSYNHIYVVLFTSGTTGIPKAVQLRDRATLTQLNCVNWAFGKFLLTSPLFWISNCMLTAKSLLTGFTIVLPDIDDAERYLQIVQEFKVQSWFGGPSILLDACRIESEKHYDLSSLQFIFTGGSKILKEHKNAMRKYLLNGRPGLRIIYGATEAGVISEWKSEIDPESREYESIGQPIEGVQLKIVNTDTNEIVGAEEEGEICVKSPNIMAGYMNVKTEDLDSDGWWHLGDIGYYDKNGFIYYVSRLKDIFKYRGIQIAPSEIENVILKHGDVADACVVGKPHLIDGEWPTAFVILKPNAKATDKDIEEFVTANVPDSKKLRGGVHLVEAFPRNAVGKILTKDLIKSLQ</sequence>
<evidence type="ECO:0000313" key="8">
    <source>
        <dbReference type="Proteomes" id="UP001461498"/>
    </source>
</evidence>
<evidence type="ECO:0000313" key="7">
    <source>
        <dbReference type="EMBL" id="KAK9497743.1"/>
    </source>
</evidence>
<dbReference type="Proteomes" id="UP001461498">
    <property type="component" value="Unassembled WGS sequence"/>
</dbReference>
<evidence type="ECO:0000256" key="1">
    <source>
        <dbReference type="ARBA" id="ARBA00004275"/>
    </source>
</evidence>
<dbReference type="InterPro" id="IPR045851">
    <property type="entry name" value="AMP-bd_C_sf"/>
</dbReference>
<dbReference type="InterPro" id="IPR025110">
    <property type="entry name" value="AMP-bd_C"/>
</dbReference>
<keyword evidence="8" id="KW-1185">Reference proteome</keyword>
<dbReference type="InterPro" id="IPR020845">
    <property type="entry name" value="AMP-binding_CS"/>
</dbReference>
<dbReference type="Gene3D" id="3.30.300.30">
    <property type="match status" value="1"/>
</dbReference>
<protein>
    <recommendedName>
        <fullName evidence="9">Luciferin 4-monooxygenase</fullName>
    </recommendedName>
</protein>
<dbReference type="SUPFAM" id="SSF56801">
    <property type="entry name" value="Acetyl-CoA synthetase-like"/>
    <property type="match status" value="1"/>
</dbReference>
<evidence type="ECO:0000259" key="5">
    <source>
        <dbReference type="Pfam" id="PF00501"/>
    </source>
</evidence>
<dbReference type="PROSITE" id="PS00455">
    <property type="entry name" value="AMP_BINDING"/>
    <property type="match status" value="1"/>
</dbReference>
<comment type="similarity">
    <text evidence="2">Belongs to the ATP-dependent AMP-binding enzyme family.</text>
</comment>
<accession>A0AAW1CG63</accession>
<keyword evidence="4" id="KW-0576">Peroxisome</keyword>
<dbReference type="InterPro" id="IPR000873">
    <property type="entry name" value="AMP-dep_synth/lig_dom"/>
</dbReference>
<reference evidence="7 8" key="1">
    <citation type="submission" date="2022-12" db="EMBL/GenBank/DDBJ databases">
        <title>Chromosome-level genome assembly of true bugs.</title>
        <authorList>
            <person name="Ma L."/>
            <person name="Li H."/>
        </authorList>
    </citation>
    <scope>NUCLEOTIDE SEQUENCE [LARGE SCALE GENOMIC DNA]</scope>
    <source>
        <strain evidence="7">Lab_2022b</strain>
    </source>
</reference>